<dbReference type="Proteomes" id="UP000030765">
    <property type="component" value="Unassembled WGS sequence"/>
</dbReference>
<reference evidence="1 3" key="1">
    <citation type="journal article" date="2014" name="BMC Genomics">
        <title>Genome sequence of Anopheles sinensis provides insight into genetics basis of mosquito competence for malaria parasites.</title>
        <authorList>
            <person name="Zhou D."/>
            <person name="Zhang D."/>
            <person name="Ding G."/>
            <person name="Shi L."/>
            <person name="Hou Q."/>
            <person name="Ye Y."/>
            <person name="Xu Y."/>
            <person name="Zhou H."/>
            <person name="Xiong C."/>
            <person name="Li S."/>
            <person name="Yu J."/>
            <person name="Hong S."/>
            <person name="Yu X."/>
            <person name="Zou P."/>
            <person name="Chen C."/>
            <person name="Chang X."/>
            <person name="Wang W."/>
            <person name="Lv Y."/>
            <person name="Sun Y."/>
            <person name="Ma L."/>
            <person name="Shen B."/>
            <person name="Zhu C."/>
        </authorList>
    </citation>
    <scope>NUCLEOTIDE SEQUENCE [LARGE SCALE GENOMIC DNA]</scope>
</reference>
<dbReference type="EMBL" id="KE525350">
    <property type="protein sequence ID" value="KFB51070.1"/>
    <property type="molecule type" value="Genomic_DNA"/>
</dbReference>
<dbReference type="EMBL" id="ATLV01024242">
    <property type="status" value="NOT_ANNOTATED_CDS"/>
    <property type="molecule type" value="Genomic_DNA"/>
</dbReference>
<name>A0A084WLH6_ANOSI</name>
<organism evidence="1">
    <name type="scientific">Anopheles sinensis</name>
    <name type="common">Mosquito</name>
    <dbReference type="NCBI Taxonomy" id="74873"/>
    <lineage>
        <taxon>Eukaryota</taxon>
        <taxon>Metazoa</taxon>
        <taxon>Ecdysozoa</taxon>
        <taxon>Arthropoda</taxon>
        <taxon>Hexapoda</taxon>
        <taxon>Insecta</taxon>
        <taxon>Pterygota</taxon>
        <taxon>Neoptera</taxon>
        <taxon>Endopterygota</taxon>
        <taxon>Diptera</taxon>
        <taxon>Nematocera</taxon>
        <taxon>Culicoidea</taxon>
        <taxon>Culicidae</taxon>
        <taxon>Anophelinae</taxon>
        <taxon>Anopheles</taxon>
    </lineage>
</organism>
<sequence length="107" mass="11739">MIKAGCNCEKPYDTQPKTTVGCRNGVANRRCRGTEKPPQLFALQNCLARAAAALAPQPGVRKKPYQTHLSRTQTRRRLRIWGSVWRSGTAEGGVVVAPGRGMCTDKE</sequence>
<protein>
    <submittedName>
        <fullName evidence="1 2">Diguanylate phosphodiesterase</fullName>
    </submittedName>
</protein>
<gene>
    <name evidence="1" type="ORF">ZHAS_00019125</name>
</gene>
<dbReference type="VEuPathDB" id="VectorBase:ASIC019125"/>
<keyword evidence="3" id="KW-1185">Reference proteome</keyword>
<evidence type="ECO:0000313" key="3">
    <source>
        <dbReference type="Proteomes" id="UP000030765"/>
    </source>
</evidence>
<accession>A0A084WLH6</accession>
<proteinExistence type="predicted"/>
<evidence type="ECO:0000313" key="2">
    <source>
        <dbReference type="EnsemblMetazoa" id="ASIC019125-PA"/>
    </source>
</evidence>
<dbReference type="EnsemblMetazoa" id="ASIC019125-RA">
    <property type="protein sequence ID" value="ASIC019125-PA"/>
    <property type="gene ID" value="ASIC019125"/>
</dbReference>
<dbReference type="AlphaFoldDB" id="A0A084WLH6"/>
<evidence type="ECO:0000313" key="1">
    <source>
        <dbReference type="EMBL" id="KFB51070.1"/>
    </source>
</evidence>
<reference evidence="2" key="2">
    <citation type="submission" date="2020-05" db="UniProtKB">
        <authorList>
            <consortium name="EnsemblMetazoa"/>
        </authorList>
    </citation>
    <scope>IDENTIFICATION</scope>
</reference>